<accession>A0A6J4CXS1</accession>
<evidence type="ECO:0000313" key="2">
    <source>
        <dbReference type="EMBL" id="BCD70161.1"/>
    </source>
</evidence>
<dbReference type="EMBL" id="AP023036">
    <property type="protein sequence ID" value="BCD45692.1"/>
    <property type="molecule type" value="Genomic_DNA"/>
</dbReference>
<evidence type="ECO:0000313" key="1">
    <source>
        <dbReference type="EMBL" id="BCD45692.1"/>
    </source>
</evidence>
<reference evidence="2 3" key="1">
    <citation type="submission" date="2019-06" db="EMBL/GenBank/DDBJ databases">
        <title>Complete genome sequence of Helicobacter suis SNTW101c.</title>
        <authorList>
            <person name="Rimbara E."/>
            <person name="Suzuki M."/>
            <person name="Matsui H."/>
            <person name="Nakamura M."/>
            <person name="Mori S."/>
            <person name="Shibayama K."/>
        </authorList>
    </citation>
    <scope>NUCLEOTIDE SEQUENCE [LARGE SCALE GENOMIC DNA]</scope>
    <source>
        <strain evidence="2 3">SNTW101c</strain>
    </source>
</reference>
<name>A0A6J4CXS1_9HELI</name>
<protein>
    <submittedName>
        <fullName evidence="2">Uncharacterized protein</fullName>
    </submittedName>
</protein>
<evidence type="ECO:0000313" key="3">
    <source>
        <dbReference type="Proteomes" id="UP000317935"/>
    </source>
</evidence>
<dbReference type="RefSeq" id="WP_232087200.1">
    <property type="nucleotide sequence ID" value="NZ_AP023039.1"/>
</dbReference>
<organism evidence="2 3">
    <name type="scientific">Helicobacter suis</name>
    <dbReference type="NCBI Taxonomy" id="104628"/>
    <lineage>
        <taxon>Bacteria</taxon>
        <taxon>Pseudomonadati</taxon>
        <taxon>Campylobacterota</taxon>
        <taxon>Epsilonproteobacteria</taxon>
        <taxon>Campylobacterales</taxon>
        <taxon>Helicobacteraceae</taxon>
        <taxon>Helicobacter</taxon>
    </lineage>
</organism>
<sequence>MVSFLQVVGNANNGSAIGQHANNVINTINLIGLDGQTNTLEECLKNLTKELDNFNNLAGAGDTIQIFSQSLETLIDHPVKVWGFSTLKDSTDSFRVDSFKAVCYA</sequence>
<proteinExistence type="predicted"/>
<dbReference type="EMBL" id="AP019774">
    <property type="protein sequence ID" value="BCD70161.1"/>
    <property type="molecule type" value="Genomic_DNA"/>
</dbReference>
<dbReference type="Proteomes" id="UP000317935">
    <property type="component" value="Chromosome"/>
</dbReference>
<keyword evidence="4" id="KW-1185">Reference proteome</keyword>
<reference evidence="1 4" key="2">
    <citation type="submission" date="2020-04" db="EMBL/GenBank/DDBJ databases">
        <title>Genomic analysis of gastric non-Helicobacter pylori Helicobacters isolated in Japan.</title>
        <authorList>
            <person name="Suzuki M."/>
            <person name="Rimbara E."/>
        </authorList>
    </citation>
    <scope>NUCLEOTIDE SEQUENCE [LARGE SCALE GENOMIC DNA]</scope>
    <source>
        <strain evidence="1 4">NHP19-0020</strain>
    </source>
</reference>
<dbReference type="AlphaFoldDB" id="A0A6J4CXS1"/>
<dbReference type="Proteomes" id="UP000509742">
    <property type="component" value="Chromosome"/>
</dbReference>
<evidence type="ECO:0000313" key="4">
    <source>
        <dbReference type="Proteomes" id="UP000509742"/>
    </source>
</evidence>
<gene>
    <name evidence="1" type="ORF">NHP190020_07310</name>
    <name evidence="2" type="ORF">SNTW_08060</name>
</gene>